<organism evidence="8 9">
    <name type="scientific">Hoyosella altamirensis</name>
    <dbReference type="NCBI Taxonomy" id="616997"/>
    <lineage>
        <taxon>Bacteria</taxon>
        <taxon>Bacillati</taxon>
        <taxon>Actinomycetota</taxon>
        <taxon>Actinomycetes</taxon>
        <taxon>Mycobacteriales</taxon>
        <taxon>Hoyosellaceae</taxon>
        <taxon>Hoyosella</taxon>
    </lineage>
</organism>
<dbReference type="GO" id="GO:0005886">
    <property type="term" value="C:plasma membrane"/>
    <property type="evidence" value="ECO:0007669"/>
    <property type="project" value="UniProtKB-SubCell"/>
</dbReference>
<feature type="transmembrane region" description="Helical" evidence="6">
    <location>
        <begin position="513"/>
        <end position="538"/>
    </location>
</feature>
<evidence type="ECO:0000313" key="8">
    <source>
        <dbReference type="EMBL" id="MBB3039045.1"/>
    </source>
</evidence>
<reference evidence="8 9" key="1">
    <citation type="submission" date="2020-08" db="EMBL/GenBank/DDBJ databases">
        <title>Sequencing the genomes of 1000 actinobacteria strains.</title>
        <authorList>
            <person name="Klenk H.-P."/>
        </authorList>
    </citation>
    <scope>NUCLEOTIDE SEQUENCE [LARGE SCALE GENOMIC DNA]</scope>
    <source>
        <strain evidence="8 9">DSM 45258</strain>
    </source>
</reference>
<dbReference type="Proteomes" id="UP000567922">
    <property type="component" value="Unassembled WGS sequence"/>
</dbReference>
<dbReference type="AlphaFoldDB" id="A0A839RQI2"/>
<feature type="transmembrane region" description="Helical" evidence="6">
    <location>
        <begin position="418"/>
        <end position="442"/>
    </location>
</feature>
<dbReference type="SUPFAM" id="SSF56281">
    <property type="entry name" value="Metallo-hydrolase/oxidoreductase"/>
    <property type="match status" value="1"/>
</dbReference>
<feature type="transmembrane region" description="Helical" evidence="6">
    <location>
        <begin position="258"/>
        <end position="283"/>
    </location>
</feature>
<dbReference type="RefSeq" id="WP_083962175.1">
    <property type="nucleotide sequence ID" value="NZ_BDDI01000004.1"/>
</dbReference>
<dbReference type="InterPro" id="IPR052159">
    <property type="entry name" value="Competence_DNA_uptake"/>
</dbReference>
<evidence type="ECO:0000313" key="9">
    <source>
        <dbReference type="Proteomes" id="UP000567922"/>
    </source>
</evidence>
<feature type="transmembrane region" description="Helical" evidence="6">
    <location>
        <begin position="73"/>
        <end position="96"/>
    </location>
</feature>
<evidence type="ECO:0000259" key="7">
    <source>
        <dbReference type="SMART" id="SM00849"/>
    </source>
</evidence>
<comment type="subcellular location">
    <subcellularLocation>
        <location evidence="1">Cell membrane</location>
        <topology evidence="1">Multi-pass membrane protein</topology>
    </subcellularLocation>
</comment>
<dbReference type="SMART" id="SM00849">
    <property type="entry name" value="Lactamase_B"/>
    <property type="match status" value="1"/>
</dbReference>
<evidence type="ECO:0000256" key="3">
    <source>
        <dbReference type="ARBA" id="ARBA00022692"/>
    </source>
</evidence>
<feature type="transmembrane region" description="Helical" evidence="6">
    <location>
        <begin position="316"/>
        <end position="332"/>
    </location>
</feature>
<gene>
    <name evidence="8" type="ORF">FHU29_003514</name>
</gene>
<sequence length="808" mass="84006">MTTSLSDAAAPPSQVRALDVRLLPAALLTWASVLLAAYAGYRAVLIGALILSVAALGLAVMQPRVSFTIHRSVARVLVAVLLFGAAVCAAAGARAYSAEMSPLRSLAVEASQAQLEVIVRSDPRLVSPGPDGRPRFLIRASARAYQSATQPDQWAQTRGVLTVFASGHAWQELRPGETVVLRGQVSEPSRRDFTVATLFARGDPQVIAESSALQRSASDVRASFIGVVSSTLGEEQAQLLPGLVIGDRSAMSQRLRDVFIATSLTHLTVVSGTHVTIVCGAVLLTARYATGSRRLSAVVTGVALLWFVIVCRPEPSVLRAAAMGSVTLLALISGRRRQALPALHAAVIVLLLVRPQLATDLGFALSVTATAGIVVLTPPLTDLLVRRRVPKLLASVLAVSVTAHFVTAPLIAGFAGQFSVVGVLANLLAAPVVTVSIVGGYAGLLLAPIWTGGAAAVLTVTGIPVTWLLAVARYCAGLPHALITVPAGLAGAGAMVVVIVAGVLSIRFRRSRGVVLAAAAGFVALFVPVKLLSVAGLYGPGFPPRDWIVAACDVGQGDGFALSLSPGTTVIVDAGPDPEAIDRCLRRLRVREIDLVILTHMHADHVTGLPGVLRGRQVGAVAVGVGRDPSTGFDVVQDAVASAGVALVELNEGQELQLGDAVLRVLGPPTDRARFLAPNDQSLVVSITSRTHPWPGFTALFTGDAEEESQQWLLAEYEPSDLRADVFTVPHHGAGTTIPRFISTVGPSVSLIGVGADNSYGHPHADVLATLQTVDSIIGRADDHGLVAVLARDGELVVVGERASVPVS</sequence>
<feature type="transmembrane region" description="Helical" evidence="6">
    <location>
        <begin position="339"/>
        <end position="357"/>
    </location>
</feature>
<feature type="transmembrane region" description="Helical" evidence="6">
    <location>
        <begin position="482"/>
        <end position="506"/>
    </location>
</feature>
<feature type="transmembrane region" description="Helical" evidence="6">
    <location>
        <begin position="44"/>
        <end position="61"/>
    </location>
</feature>
<dbReference type="PANTHER" id="PTHR30619">
    <property type="entry name" value="DNA INTERNALIZATION/COMPETENCE PROTEIN COMEC/REC2"/>
    <property type="match status" value="1"/>
</dbReference>
<keyword evidence="9" id="KW-1185">Reference proteome</keyword>
<dbReference type="InterPro" id="IPR035681">
    <property type="entry name" value="ComA-like_MBL"/>
</dbReference>
<evidence type="ECO:0000256" key="1">
    <source>
        <dbReference type="ARBA" id="ARBA00004651"/>
    </source>
</evidence>
<dbReference type="InterPro" id="IPR004477">
    <property type="entry name" value="ComEC_N"/>
</dbReference>
<accession>A0A839RQI2</accession>
<dbReference type="OrthoDB" id="7177610at2"/>
<comment type="caution">
    <text evidence="8">The sequence shown here is derived from an EMBL/GenBank/DDBJ whole genome shotgun (WGS) entry which is preliminary data.</text>
</comment>
<proteinExistence type="predicted"/>
<evidence type="ECO:0000256" key="2">
    <source>
        <dbReference type="ARBA" id="ARBA00022475"/>
    </source>
</evidence>
<dbReference type="InterPro" id="IPR036866">
    <property type="entry name" value="RibonucZ/Hydroxyglut_hydro"/>
</dbReference>
<dbReference type="InterPro" id="IPR001279">
    <property type="entry name" value="Metallo-B-lactamas"/>
</dbReference>
<dbReference type="CDD" id="cd07731">
    <property type="entry name" value="ComA-like_MBL-fold"/>
    <property type="match status" value="1"/>
</dbReference>
<feature type="domain" description="Metallo-beta-lactamase" evidence="7">
    <location>
        <begin position="556"/>
        <end position="756"/>
    </location>
</feature>
<dbReference type="NCBIfam" id="TIGR00360">
    <property type="entry name" value="ComEC_N-term"/>
    <property type="match status" value="1"/>
</dbReference>
<feature type="transmembrane region" description="Helical" evidence="6">
    <location>
        <begin position="295"/>
        <end position="310"/>
    </location>
</feature>
<protein>
    <submittedName>
        <fullName evidence="8">Competence protein ComEC</fullName>
    </submittedName>
</protein>
<keyword evidence="3 6" id="KW-0812">Transmembrane</keyword>
<evidence type="ECO:0000256" key="6">
    <source>
        <dbReference type="SAM" id="Phobius"/>
    </source>
</evidence>
<dbReference type="Gene3D" id="3.60.15.10">
    <property type="entry name" value="Ribonuclease Z/Hydroxyacylglutathione hydrolase-like"/>
    <property type="match status" value="1"/>
</dbReference>
<dbReference type="EMBL" id="JACHWS010000003">
    <property type="protein sequence ID" value="MBB3039045.1"/>
    <property type="molecule type" value="Genomic_DNA"/>
</dbReference>
<dbReference type="InterPro" id="IPR025405">
    <property type="entry name" value="DUF4131"/>
</dbReference>
<name>A0A839RQI2_9ACTN</name>
<feature type="transmembrane region" description="Helical" evidence="6">
    <location>
        <begin position="392"/>
        <end position="412"/>
    </location>
</feature>
<dbReference type="PANTHER" id="PTHR30619:SF1">
    <property type="entry name" value="RECOMBINATION PROTEIN 2"/>
    <property type="match status" value="1"/>
</dbReference>
<keyword evidence="5 6" id="KW-0472">Membrane</keyword>
<keyword evidence="2" id="KW-1003">Cell membrane</keyword>
<evidence type="ECO:0000256" key="4">
    <source>
        <dbReference type="ARBA" id="ARBA00022989"/>
    </source>
</evidence>
<dbReference type="Pfam" id="PF03772">
    <property type="entry name" value="Competence"/>
    <property type="match status" value="1"/>
</dbReference>
<feature type="transmembrane region" description="Helical" evidence="6">
    <location>
        <begin position="363"/>
        <end position="385"/>
    </location>
</feature>
<feature type="transmembrane region" description="Helical" evidence="6">
    <location>
        <begin position="449"/>
        <end position="470"/>
    </location>
</feature>
<keyword evidence="4 6" id="KW-1133">Transmembrane helix</keyword>
<evidence type="ECO:0000256" key="5">
    <source>
        <dbReference type="ARBA" id="ARBA00023136"/>
    </source>
</evidence>
<dbReference type="Pfam" id="PF13567">
    <property type="entry name" value="DUF4131"/>
    <property type="match status" value="1"/>
</dbReference>
<dbReference type="Pfam" id="PF12706">
    <property type="entry name" value="Lactamase_B_2"/>
    <property type="match status" value="1"/>
</dbReference>